<dbReference type="Proteomes" id="UP000293142">
    <property type="component" value="Unassembled WGS sequence"/>
</dbReference>
<evidence type="ECO:0000313" key="12">
    <source>
        <dbReference type="Proteomes" id="UP000293142"/>
    </source>
</evidence>
<keyword evidence="3 8" id="KW-0597">Phosphoprotein</keyword>
<dbReference type="PROSITE" id="PS50110">
    <property type="entry name" value="RESPONSE_REGULATORY"/>
    <property type="match status" value="1"/>
</dbReference>
<evidence type="ECO:0000256" key="8">
    <source>
        <dbReference type="PROSITE-ProRule" id="PRU00169"/>
    </source>
</evidence>
<dbReference type="InterPro" id="IPR018060">
    <property type="entry name" value="HTH_AraC"/>
</dbReference>
<dbReference type="PROSITE" id="PS00041">
    <property type="entry name" value="HTH_ARAC_FAMILY_1"/>
    <property type="match status" value="1"/>
</dbReference>
<evidence type="ECO:0000256" key="4">
    <source>
        <dbReference type="ARBA" id="ARBA00023012"/>
    </source>
</evidence>
<dbReference type="InterPro" id="IPR051552">
    <property type="entry name" value="HptR"/>
</dbReference>
<dbReference type="PRINTS" id="PR00032">
    <property type="entry name" value="HTHARAC"/>
</dbReference>
<dbReference type="GO" id="GO:0043565">
    <property type="term" value="F:sequence-specific DNA binding"/>
    <property type="evidence" value="ECO:0007669"/>
    <property type="project" value="InterPro"/>
</dbReference>
<dbReference type="Pfam" id="PF00072">
    <property type="entry name" value="Response_reg"/>
    <property type="match status" value="1"/>
</dbReference>
<comment type="caution">
    <text evidence="11">The sequence shown here is derived from an EMBL/GenBank/DDBJ whole genome shotgun (WGS) entry which is preliminary data.</text>
</comment>
<keyword evidence="7" id="KW-0804">Transcription</keyword>
<dbReference type="GO" id="GO:0000160">
    <property type="term" value="P:phosphorelay signal transduction system"/>
    <property type="evidence" value="ECO:0007669"/>
    <property type="project" value="UniProtKB-KW"/>
</dbReference>
<reference evidence="11 12" key="1">
    <citation type="submission" date="2019-02" db="EMBL/GenBank/DDBJ databases">
        <title>Paenibacillus sp. nov., isolated from surface-sterilized tissue of Thalictrum simplex L.</title>
        <authorList>
            <person name="Tuo L."/>
        </authorList>
    </citation>
    <scope>NUCLEOTIDE SEQUENCE [LARGE SCALE GENOMIC DNA]</scope>
    <source>
        <strain evidence="11 12">N2SHLJ1</strain>
    </source>
</reference>
<keyword evidence="5" id="KW-0805">Transcription regulation</keyword>
<feature type="modified residue" description="4-aspartylphosphate" evidence="8">
    <location>
        <position position="55"/>
    </location>
</feature>
<evidence type="ECO:0000259" key="10">
    <source>
        <dbReference type="PROSITE" id="PS50110"/>
    </source>
</evidence>
<gene>
    <name evidence="11" type="ORF">EYB31_12035</name>
</gene>
<dbReference type="PROSITE" id="PS01124">
    <property type="entry name" value="HTH_ARAC_FAMILY_2"/>
    <property type="match status" value="1"/>
</dbReference>
<name>A0A4Q9DTT5_9BACL</name>
<dbReference type="InterPro" id="IPR009057">
    <property type="entry name" value="Homeodomain-like_sf"/>
</dbReference>
<organism evidence="11 12">
    <name type="scientific">Paenibacillus thalictri</name>
    <dbReference type="NCBI Taxonomy" id="2527873"/>
    <lineage>
        <taxon>Bacteria</taxon>
        <taxon>Bacillati</taxon>
        <taxon>Bacillota</taxon>
        <taxon>Bacilli</taxon>
        <taxon>Bacillales</taxon>
        <taxon>Paenibacillaceae</taxon>
        <taxon>Paenibacillus</taxon>
    </lineage>
</organism>
<dbReference type="CDD" id="cd17536">
    <property type="entry name" value="REC_YesN-like"/>
    <property type="match status" value="1"/>
</dbReference>
<dbReference type="PANTHER" id="PTHR42713:SF3">
    <property type="entry name" value="TRANSCRIPTIONAL REGULATORY PROTEIN HPTR"/>
    <property type="match status" value="1"/>
</dbReference>
<feature type="domain" description="HTH araC/xylS-type" evidence="9">
    <location>
        <begin position="147"/>
        <end position="245"/>
    </location>
</feature>
<dbReference type="SUPFAM" id="SSF46689">
    <property type="entry name" value="Homeodomain-like"/>
    <property type="match status" value="2"/>
</dbReference>
<dbReference type="InterPro" id="IPR018062">
    <property type="entry name" value="HTH_AraC-typ_CS"/>
</dbReference>
<dbReference type="OrthoDB" id="159632at2"/>
<dbReference type="PANTHER" id="PTHR42713">
    <property type="entry name" value="HISTIDINE KINASE-RELATED"/>
    <property type="match status" value="1"/>
</dbReference>
<evidence type="ECO:0000256" key="7">
    <source>
        <dbReference type="ARBA" id="ARBA00023163"/>
    </source>
</evidence>
<keyword evidence="2" id="KW-0963">Cytoplasm</keyword>
<dbReference type="Pfam" id="PF12833">
    <property type="entry name" value="HTH_18"/>
    <property type="match status" value="1"/>
</dbReference>
<protein>
    <submittedName>
        <fullName evidence="11">Response regulator</fullName>
    </submittedName>
</protein>
<keyword evidence="6" id="KW-0238">DNA-binding</keyword>
<dbReference type="SUPFAM" id="SSF52172">
    <property type="entry name" value="CheY-like"/>
    <property type="match status" value="1"/>
</dbReference>
<evidence type="ECO:0000259" key="9">
    <source>
        <dbReference type="PROSITE" id="PS01124"/>
    </source>
</evidence>
<keyword evidence="4" id="KW-0902">Two-component regulatory system</keyword>
<dbReference type="InterPro" id="IPR020449">
    <property type="entry name" value="Tscrpt_reg_AraC-type_HTH"/>
</dbReference>
<dbReference type="InterPro" id="IPR011006">
    <property type="entry name" value="CheY-like_superfamily"/>
</dbReference>
<dbReference type="Gene3D" id="3.40.50.2300">
    <property type="match status" value="1"/>
</dbReference>
<dbReference type="GO" id="GO:0003700">
    <property type="term" value="F:DNA-binding transcription factor activity"/>
    <property type="evidence" value="ECO:0007669"/>
    <property type="project" value="InterPro"/>
</dbReference>
<dbReference type="SMART" id="SM00342">
    <property type="entry name" value="HTH_ARAC"/>
    <property type="match status" value="1"/>
</dbReference>
<sequence>MYKIMIAEDEDQIRIGLKKTIEEVIGGFKVVAEAANGKDALDQLHKTSPDILITDIRMPEMNGIETIRRVRDNFPSLYIIIVSGYGDFEYAKMAIKYQVAEYLLKPVNRVELAEVLQSIKRNLDAGNMSSNEHELTDEMKEGRHAIRKVKDIVMQNMAEDISLQRVAAQVNLTPHYLSVLFKTVSGQNYSDFVTDSRMIKAKQLLKETNLKIHEIANMTGYVSAKHFMNVFKQRVGTTPSDYRNHGS</sequence>
<feature type="domain" description="Response regulatory" evidence="10">
    <location>
        <begin position="3"/>
        <end position="120"/>
    </location>
</feature>
<dbReference type="GO" id="GO:0005737">
    <property type="term" value="C:cytoplasm"/>
    <property type="evidence" value="ECO:0007669"/>
    <property type="project" value="UniProtKB-SubCell"/>
</dbReference>
<dbReference type="Gene3D" id="1.10.10.60">
    <property type="entry name" value="Homeodomain-like"/>
    <property type="match status" value="2"/>
</dbReference>
<proteinExistence type="predicted"/>
<evidence type="ECO:0000256" key="6">
    <source>
        <dbReference type="ARBA" id="ARBA00023125"/>
    </source>
</evidence>
<dbReference type="SMART" id="SM00448">
    <property type="entry name" value="REC"/>
    <property type="match status" value="1"/>
</dbReference>
<evidence type="ECO:0000313" key="11">
    <source>
        <dbReference type="EMBL" id="TBL78953.1"/>
    </source>
</evidence>
<dbReference type="AlphaFoldDB" id="A0A4Q9DTT5"/>
<evidence type="ECO:0000256" key="3">
    <source>
        <dbReference type="ARBA" id="ARBA00022553"/>
    </source>
</evidence>
<dbReference type="EMBL" id="SIRE01000008">
    <property type="protein sequence ID" value="TBL78953.1"/>
    <property type="molecule type" value="Genomic_DNA"/>
</dbReference>
<evidence type="ECO:0000256" key="5">
    <source>
        <dbReference type="ARBA" id="ARBA00023015"/>
    </source>
</evidence>
<comment type="subcellular location">
    <subcellularLocation>
        <location evidence="1">Cytoplasm</location>
    </subcellularLocation>
</comment>
<dbReference type="InterPro" id="IPR001789">
    <property type="entry name" value="Sig_transdc_resp-reg_receiver"/>
</dbReference>
<accession>A0A4Q9DTT5</accession>
<dbReference type="RefSeq" id="WP_131013589.1">
    <property type="nucleotide sequence ID" value="NZ_SIRE01000008.1"/>
</dbReference>
<evidence type="ECO:0000256" key="1">
    <source>
        <dbReference type="ARBA" id="ARBA00004496"/>
    </source>
</evidence>
<keyword evidence="12" id="KW-1185">Reference proteome</keyword>
<evidence type="ECO:0000256" key="2">
    <source>
        <dbReference type="ARBA" id="ARBA00022490"/>
    </source>
</evidence>